<keyword evidence="2" id="KW-1185">Reference proteome</keyword>
<reference evidence="1 2" key="1">
    <citation type="submission" date="2017-06" db="EMBL/GenBank/DDBJ databases">
        <title>Ant-infecting Ophiocordyceps genomes reveal a high diversity of potential behavioral manipulation genes and a possible major role for enterotoxins.</title>
        <authorList>
            <person name="De Bekker C."/>
            <person name="Evans H.C."/>
            <person name="Brachmann A."/>
            <person name="Hughes D.P."/>
        </authorList>
    </citation>
    <scope>NUCLEOTIDE SEQUENCE [LARGE SCALE GENOMIC DNA]</scope>
    <source>
        <strain evidence="1 2">Map64</strain>
    </source>
</reference>
<dbReference type="AlphaFoldDB" id="A0A2C5YC75"/>
<gene>
    <name evidence="1" type="ORF">CDD81_2728</name>
</gene>
<dbReference type="PANTHER" id="PTHR12732:SF8">
    <property type="entry name" value="NUCLEAR MRNA EXPORT PROTEIN THP1"/>
    <property type="match status" value="1"/>
</dbReference>
<dbReference type="EMBL" id="NJET01000019">
    <property type="protein sequence ID" value="PHH65316.1"/>
    <property type="molecule type" value="Genomic_DNA"/>
</dbReference>
<organism evidence="1 2">
    <name type="scientific">Ophiocordyceps australis</name>
    <dbReference type="NCBI Taxonomy" id="1399860"/>
    <lineage>
        <taxon>Eukaryota</taxon>
        <taxon>Fungi</taxon>
        <taxon>Dikarya</taxon>
        <taxon>Ascomycota</taxon>
        <taxon>Pezizomycotina</taxon>
        <taxon>Sordariomycetes</taxon>
        <taxon>Hypocreomycetidae</taxon>
        <taxon>Hypocreales</taxon>
        <taxon>Ophiocordycipitaceae</taxon>
        <taxon>Ophiocordyceps</taxon>
    </lineage>
</organism>
<dbReference type="PANTHER" id="PTHR12732">
    <property type="entry name" value="UNCHARACTERIZED PROTEASOME COMPONENT REGION PCI-CONTAINING"/>
    <property type="match status" value="1"/>
</dbReference>
<dbReference type="OrthoDB" id="5404651at2759"/>
<name>A0A2C5YC75_9HYPO</name>
<dbReference type="Proteomes" id="UP000226192">
    <property type="component" value="Unassembled WGS sequence"/>
</dbReference>
<dbReference type="InterPro" id="IPR045114">
    <property type="entry name" value="Csn12-like"/>
</dbReference>
<sequence>MPLVQQFLAQIRQQVQEQRGDLLRAWLQIEPNAPQQYHAMAAELQAEVTGPDVHQQLGQLVDKALPQDEDVAEGEATAWPSLQTFIRDYLVLWRDIDHDNVLQSHELLTTVVNSCGTAFTHPQYGAMLLDLCMSLCESLARFTLRLHRQPNLTRHLRARDEDGASKSIAESSAEIIQKFFKTCLMDRAAGHRPEGKKVGVYMFANLVLKLLFACKKTNLASMIFRNMSASSPPLRLYPASQRVTYLYYLGRFNFATSHYLRAALCLQQAYLQTPSRFVSHRANILTYLVPSNMLLGRFPSAQLACRPEAEALMPILMPLCDAVRAGDFARFQHHLAAHDAWLLEKGLYLQLCFRLRPLLWRSLARRTFLLTYIAPNVDDSRRAATLDLAHLLTTARFLQRRIEGWIPASQLVRDRPFPHHVNSLYLKAVTGNVHQPPDTSLIPPPGGARSLTPYQGLVCGNRDITLQDIEMTITALIRQELMHGFVAHGQARFAIIGAKAKGPVLAGWPSPWQAIQERRYDDNFDPLNVPGWVRV</sequence>
<evidence type="ECO:0008006" key="3">
    <source>
        <dbReference type="Google" id="ProtNLM"/>
    </source>
</evidence>
<dbReference type="STRING" id="1399860.A0A2C5YC75"/>
<evidence type="ECO:0000313" key="1">
    <source>
        <dbReference type="EMBL" id="PHH65316.1"/>
    </source>
</evidence>
<evidence type="ECO:0000313" key="2">
    <source>
        <dbReference type="Proteomes" id="UP000226192"/>
    </source>
</evidence>
<dbReference type="GO" id="GO:0003723">
    <property type="term" value="F:RNA binding"/>
    <property type="evidence" value="ECO:0007669"/>
    <property type="project" value="InterPro"/>
</dbReference>
<accession>A0A2C5YC75</accession>
<comment type="caution">
    <text evidence="1">The sequence shown here is derived from an EMBL/GenBank/DDBJ whole genome shotgun (WGS) entry which is preliminary data.</text>
</comment>
<dbReference type="SMART" id="SM00753">
    <property type="entry name" value="PAM"/>
    <property type="match status" value="1"/>
</dbReference>
<proteinExistence type="predicted"/>
<protein>
    <recommendedName>
        <fullName evidence="3">PCI domain-containing protein</fullName>
    </recommendedName>
</protein>
<dbReference type="GO" id="GO:0003690">
    <property type="term" value="F:double-stranded DNA binding"/>
    <property type="evidence" value="ECO:0007669"/>
    <property type="project" value="InterPro"/>
</dbReference>